<protein>
    <submittedName>
        <fullName evidence="3">AsmA protein</fullName>
    </submittedName>
</protein>
<reference evidence="4" key="1">
    <citation type="submission" date="2016-10" db="EMBL/GenBank/DDBJ databases">
        <authorList>
            <person name="Varghese N."/>
            <person name="Submissions S."/>
        </authorList>
    </citation>
    <scope>NUCLEOTIDE SEQUENCE [LARGE SCALE GENOMIC DNA]</scope>
    <source>
        <strain evidence="4">DSM 100420</strain>
    </source>
</reference>
<dbReference type="AlphaFoldDB" id="A0A1H3LAQ4"/>
<dbReference type="Proteomes" id="UP000198914">
    <property type="component" value="Unassembled WGS sequence"/>
</dbReference>
<proteinExistence type="predicted"/>
<dbReference type="EMBL" id="FNPX01000002">
    <property type="protein sequence ID" value="SDY61461.1"/>
    <property type="molecule type" value="Genomic_DNA"/>
</dbReference>
<dbReference type="InterPro" id="IPR007844">
    <property type="entry name" value="AsmA"/>
</dbReference>
<accession>A0A1H3LAQ4</accession>
<keyword evidence="4" id="KW-1185">Reference proteome</keyword>
<evidence type="ECO:0000313" key="3">
    <source>
        <dbReference type="EMBL" id="SDY61461.1"/>
    </source>
</evidence>
<name>A0A1H3LAQ4_9RHOB</name>
<dbReference type="STRING" id="1244108.SAMN05444004_102140"/>
<feature type="domain" description="AsmA" evidence="2">
    <location>
        <begin position="294"/>
        <end position="530"/>
    </location>
</feature>
<evidence type="ECO:0000259" key="2">
    <source>
        <dbReference type="Pfam" id="PF05170"/>
    </source>
</evidence>
<gene>
    <name evidence="3" type="ORF">SAMN05444004_102140</name>
</gene>
<organism evidence="3 4">
    <name type="scientific">Jannaschia faecimaris</name>
    <dbReference type="NCBI Taxonomy" id="1244108"/>
    <lineage>
        <taxon>Bacteria</taxon>
        <taxon>Pseudomonadati</taxon>
        <taxon>Pseudomonadota</taxon>
        <taxon>Alphaproteobacteria</taxon>
        <taxon>Rhodobacterales</taxon>
        <taxon>Roseobacteraceae</taxon>
        <taxon>Jannaschia</taxon>
    </lineage>
</organism>
<feature type="coiled-coil region" evidence="1">
    <location>
        <begin position="594"/>
        <end position="625"/>
    </location>
</feature>
<dbReference type="InterPro" id="IPR052894">
    <property type="entry name" value="AsmA-related"/>
</dbReference>
<dbReference type="PANTHER" id="PTHR30441">
    <property type="entry name" value="DUF748 DOMAIN-CONTAINING PROTEIN"/>
    <property type="match status" value="1"/>
</dbReference>
<evidence type="ECO:0000313" key="4">
    <source>
        <dbReference type="Proteomes" id="UP000198914"/>
    </source>
</evidence>
<sequence>MKWLFRSAATLITLVLLAVLVLILVPTERVAQLAADRFADTTGRALTFGGPVKATLWPHLGVRAQDIEVANAEWSDEGPMLTAQTLEVGIALGSLFGGDIQVESLRIDDARLLLERQADGRANWEFAARTGANTVSAPGTPAVQRSLSIDQAVLTGAEVTWIDRGTDTRVQLRAVDLETRIQDLDSPVRLTGSALLDGQAISLEMSTEAARPLLDGALTPVAVTLRAGETALRLDGRADLDPLSFEGRIEATSSDRFRVARIFDVIVPELPEGLGRGLIALKAAITLAPGKTLHLRDMVIDLDRNRFNGALDIDPNGERPRIVGNLAAEQLDLTSLSQKEQGGETVLVSDTGWGREEIDVSGLFAADGELTLSSGQITLGDARLDEVRARITVDQGRMVATLQPLLAYGGTVTGDIILNARGGLSSRVDLQLSGLQMQPFLTDFADFDRLVGQADVAVNVLGVGQTTQALIESLDGTASFKFGRGEILGLDIGGMVRTLDLGFRGEGQKTVFDTFSASFDITDGVARGEDLSLTAQYLVVRGAGRIELGPQTIRYRLLPTLRRGEDSEGITVPLLIEGPWADPRIRPDMEYLARQRLEVERDELEARARAEADEARARAEESARRRIAEELDVNPETLDSRGAVEEAIKERVEEQLLELLLGR</sequence>
<evidence type="ECO:0000256" key="1">
    <source>
        <dbReference type="SAM" id="Coils"/>
    </source>
</evidence>
<dbReference type="Pfam" id="PF05170">
    <property type="entry name" value="AsmA"/>
    <property type="match status" value="2"/>
</dbReference>
<dbReference type="OrthoDB" id="5439561at2"/>
<dbReference type="GO" id="GO:0090313">
    <property type="term" value="P:regulation of protein targeting to membrane"/>
    <property type="evidence" value="ECO:0007669"/>
    <property type="project" value="TreeGrafter"/>
</dbReference>
<dbReference type="GO" id="GO:0005886">
    <property type="term" value="C:plasma membrane"/>
    <property type="evidence" value="ECO:0007669"/>
    <property type="project" value="TreeGrafter"/>
</dbReference>
<feature type="domain" description="AsmA" evidence="2">
    <location>
        <begin position="7"/>
        <end position="198"/>
    </location>
</feature>
<dbReference type="RefSeq" id="WP_092642451.1">
    <property type="nucleotide sequence ID" value="NZ_FNPX01000002.1"/>
</dbReference>
<dbReference type="PANTHER" id="PTHR30441:SF4">
    <property type="entry name" value="PROTEIN ASMA"/>
    <property type="match status" value="1"/>
</dbReference>
<keyword evidence="1" id="KW-0175">Coiled coil</keyword>